<reference evidence="7 8" key="1">
    <citation type="submission" date="2023-06" db="EMBL/GenBank/DDBJ databases">
        <title>Draft genome sequence of Gleimia hominis type strain CCUG 57540T.</title>
        <authorList>
            <person name="Salva-Serra F."/>
            <person name="Cardew S."/>
            <person name="Jensie Markopoulos S."/>
            <person name="Ohlen M."/>
            <person name="Inganas E."/>
            <person name="Svensson-Stadler L."/>
            <person name="Moore E.R.B."/>
        </authorList>
    </citation>
    <scope>NUCLEOTIDE SEQUENCE [LARGE SCALE GENOMIC DNA]</scope>
    <source>
        <strain evidence="7 8">CCUG 57540</strain>
    </source>
</reference>
<feature type="domain" description="ABC-type glycine betaine transport system substrate-binding" evidence="6">
    <location>
        <begin position="37"/>
        <end position="285"/>
    </location>
</feature>
<dbReference type="Gene3D" id="3.40.190.100">
    <property type="entry name" value="Glycine betaine-binding periplasmic protein, domain 2"/>
    <property type="match status" value="1"/>
</dbReference>
<dbReference type="PANTHER" id="PTHR47737:SF1">
    <property type="entry name" value="GLYCINE BETAINE_PROLINE BETAINE TRANSPORT SYSTEM PERMEASE PROTEIN PROW"/>
    <property type="match status" value="1"/>
</dbReference>
<evidence type="ECO:0000256" key="5">
    <source>
        <dbReference type="SAM" id="SignalP"/>
    </source>
</evidence>
<name>A0ABU3I9J1_9ACTO</name>
<sequence>MFLKKAFAVGSALALSVSLAACSGGSGDKSDAGDSKSLSVGVPAGWDEGVVISNMMKSALEDQGYDLKLTDADIGAVFTSISKGDMDLLFDGWLPLTHKSYVEKYGDDMEDLGTWFDEAKLALAVNKDAPIKSIEELADHADDFNNEIVGIDAGAGITETTEKTAIPEYGLDNMNFKISSTAAMLAELDSAMKNKKNIVVTLWSPHWAYSAFDVRDLEDPKGAMGGAEKIHTFARKDFSKDNEAVAKMIKNFKLSAEELSDVENYVLNEHKDEPIEKTVKEWLDKNQEVRDRMKVEK</sequence>
<dbReference type="RefSeq" id="WP_313272074.1">
    <property type="nucleotide sequence ID" value="NZ_JASXSX010000001.1"/>
</dbReference>
<evidence type="ECO:0000313" key="8">
    <source>
        <dbReference type="Proteomes" id="UP001247542"/>
    </source>
</evidence>
<gene>
    <name evidence="7" type="ORF">QS713_02135</name>
</gene>
<dbReference type="EMBL" id="JASXSX010000001">
    <property type="protein sequence ID" value="MDT3766863.1"/>
    <property type="molecule type" value="Genomic_DNA"/>
</dbReference>
<evidence type="ECO:0000259" key="6">
    <source>
        <dbReference type="Pfam" id="PF04069"/>
    </source>
</evidence>
<evidence type="ECO:0000256" key="2">
    <source>
        <dbReference type="ARBA" id="ARBA00022448"/>
    </source>
</evidence>
<feature type="chain" id="PRO_5046274797" evidence="5">
    <location>
        <begin position="21"/>
        <end position="297"/>
    </location>
</feature>
<protein>
    <submittedName>
        <fullName evidence="7">Glycine betaine ABC transporter substrate-binding protein</fullName>
    </submittedName>
</protein>
<keyword evidence="2" id="KW-0813">Transport</keyword>
<dbReference type="SUPFAM" id="SSF53850">
    <property type="entry name" value="Periplasmic binding protein-like II"/>
    <property type="match status" value="1"/>
</dbReference>
<dbReference type="PROSITE" id="PS51257">
    <property type="entry name" value="PROKAR_LIPOPROTEIN"/>
    <property type="match status" value="1"/>
</dbReference>
<evidence type="ECO:0000256" key="4">
    <source>
        <dbReference type="ARBA" id="ARBA00023136"/>
    </source>
</evidence>
<dbReference type="Pfam" id="PF04069">
    <property type="entry name" value="OpuAC"/>
    <property type="match status" value="1"/>
</dbReference>
<dbReference type="InterPro" id="IPR007210">
    <property type="entry name" value="ABC_Gly_betaine_transp_sub-bd"/>
</dbReference>
<keyword evidence="3" id="KW-1003">Cell membrane</keyword>
<keyword evidence="5" id="KW-0732">Signal</keyword>
<keyword evidence="4" id="KW-0472">Membrane</keyword>
<proteinExistence type="predicted"/>
<feature type="signal peptide" evidence="5">
    <location>
        <begin position="1"/>
        <end position="20"/>
    </location>
</feature>
<comment type="caution">
    <text evidence="7">The sequence shown here is derived from an EMBL/GenBank/DDBJ whole genome shotgun (WGS) entry which is preliminary data.</text>
</comment>
<keyword evidence="8" id="KW-1185">Reference proteome</keyword>
<evidence type="ECO:0000313" key="7">
    <source>
        <dbReference type="EMBL" id="MDT3766863.1"/>
    </source>
</evidence>
<dbReference type="Gene3D" id="3.10.105.10">
    <property type="entry name" value="Dipeptide-binding Protein, Domain 3"/>
    <property type="match status" value="2"/>
</dbReference>
<organism evidence="7 8">
    <name type="scientific">Gleimia hominis</name>
    <dbReference type="NCBI Taxonomy" id="595468"/>
    <lineage>
        <taxon>Bacteria</taxon>
        <taxon>Bacillati</taxon>
        <taxon>Actinomycetota</taxon>
        <taxon>Actinomycetes</taxon>
        <taxon>Actinomycetales</taxon>
        <taxon>Actinomycetaceae</taxon>
        <taxon>Gleimia</taxon>
    </lineage>
</organism>
<evidence type="ECO:0000256" key="3">
    <source>
        <dbReference type="ARBA" id="ARBA00022475"/>
    </source>
</evidence>
<dbReference type="PANTHER" id="PTHR47737">
    <property type="entry name" value="GLYCINE BETAINE/PROLINE BETAINE TRANSPORT SYSTEM PERMEASE PROTEIN PROW"/>
    <property type="match status" value="1"/>
</dbReference>
<evidence type="ECO:0000256" key="1">
    <source>
        <dbReference type="ARBA" id="ARBA00004236"/>
    </source>
</evidence>
<dbReference type="CDD" id="cd13639">
    <property type="entry name" value="PBP2_OpuAC_like"/>
    <property type="match status" value="1"/>
</dbReference>
<dbReference type="Proteomes" id="UP001247542">
    <property type="component" value="Unassembled WGS sequence"/>
</dbReference>
<accession>A0ABU3I9J1</accession>
<comment type="subcellular location">
    <subcellularLocation>
        <location evidence="1">Cell membrane</location>
    </subcellularLocation>
</comment>